<accession>W4KHY3</accession>
<proteinExistence type="predicted"/>
<keyword evidence="2" id="KW-1185">Reference proteome</keyword>
<dbReference type="HOGENOM" id="CLU_2027030_0_0_1"/>
<dbReference type="RefSeq" id="XP_009542158.1">
    <property type="nucleotide sequence ID" value="XM_009543863.1"/>
</dbReference>
<dbReference type="KEGG" id="hir:HETIRDRAFT_448436"/>
<name>W4KHY3_HETIT</name>
<sequence length="122" mass="13683">MGRPTPRANPHSGELERHVDMLLQQNTISMGNPEMKIVTYLDYWLLPGMNTMMDDYELSSSTPMSSPSILTKSSFQLSSSPGNWGMSNQAEPTLSALSLGTYHIPENVPHLYQIQEGLRTWL</sequence>
<evidence type="ECO:0000313" key="2">
    <source>
        <dbReference type="Proteomes" id="UP000030671"/>
    </source>
</evidence>
<protein>
    <submittedName>
        <fullName evidence="1">Uncharacterized protein</fullName>
    </submittedName>
</protein>
<dbReference type="STRING" id="747525.W4KHY3"/>
<dbReference type="GeneID" id="20675859"/>
<dbReference type="InParanoid" id="W4KHY3"/>
<reference evidence="1 2" key="1">
    <citation type="journal article" date="2012" name="New Phytol.">
        <title>Insight into trade-off between wood decay and parasitism from the genome of a fungal forest pathogen.</title>
        <authorList>
            <person name="Olson A."/>
            <person name="Aerts A."/>
            <person name="Asiegbu F."/>
            <person name="Belbahri L."/>
            <person name="Bouzid O."/>
            <person name="Broberg A."/>
            <person name="Canback B."/>
            <person name="Coutinho P.M."/>
            <person name="Cullen D."/>
            <person name="Dalman K."/>
            <person name="Deflorio G."/>
            <person name="van Diepen L.T."/>
            <person name="Dunand C."/>
            <person name="Duplessis S."/>
            <person name="Durling M."/>
            <person name="Gonthier P."/>
            <person name="Grimwood J."/>
            <person name="Fossdal C.G."/>
            <person name="Hansson D."/>
            <person name="Henrissat B."/>
            <person name="Hietala A."/>
            <person name="Himmelstrand K."/>
            <person name="Hoffmeister D."/>
            <person name="Hogberg N."/>
            <person name="James T.Y."/>
            <person name="Karlsson M."/>
            <person name="Kohler A."/>
            <person name="Kues U."/>
            <person name="Lee Y.H."/>
            <person name="Lin Y.C."/>
            <person name="Lind M."/>
            <person name="Lindquist E."/>
            <person name="Lombard V."/>
            <person name="Lucas S."/>
            <person name="Lunden K."/>
            <person name="Morin E."/>
            <person name="Murat C."/>
            <person name="Park J."/>
            <person name="Raffaello T."/>
            <person name="Rouze P."/>
            <person name="Salamov A."/>
            <person name="Schmutz J."/>
            <person name="Solheim H."/>
            <person name="Stahlberg J."/>
            <person name="Velez H."/>
            <person name="de Vries R.P."/>
            <person name="Wiebenga A."/>
            <person name="Woodward S."/>
            <person name="Yakovlev I."/>
            <person name="Garbelotto M."/>
            <person name="Martin F."/>
            <person name="Grigoriev I.V."/>
            <person name="Stenlid J."/>
        </authorList>
    </citation>
    <scope>NUCLEOTIDE SEQUENCE [LARGE SCALE GENOMIC DNA]</scope>
    <source>
        <strain evidence="1 2">TC 32-1</strain>
    </source>
</reference>
<dbReference type="EMBL" id="KI925455">
    <property type="protein sequence ID" value="ETW85289.1"/>
    <property type="molecule type" value="Genomic_DNA"/>
</dbReference>
<gene>
    <name evidence="1" type="ORF">HETIRDRAFT_448436</name>
</gene>
<organism evidence="1 2">
    <name type="scientific">Heterobasidion irregulare (strain TC 32-1)</name>
    <dbReference type="NCBI Taxonomy" id="747525"/>
    <lineage>
        <taxon>Eukaryota</taxon>
        <taxon>Fungi</taxon>
        <taxon>Dikarya</taxon>
        <taxon>Basidiomycota</taxon>
        <taxon>Agaricomycotina</taxon>
        <taxon>Agaricomycetes</taxon>
        <taxon>Russulales</taxon>
        <taxon>Bondarzewiaceae</taxon>
        <taxon>Heterobasidion</taxon>
        <taxon>Heterobasidion annosum species complex</taxon>
    </lineage>
</organism>
<evidence type="ECO:0000313" key="1">
    <source>
        <dbReference type="EMBL" id="ETW85289.1"/>
    </source>
</evidence>
<dbReference type="Proteomes" id="UP000030671">
    <property type="component" value="Unassembled WGS sequence"/>
</dbReference>
<dbReference type="AlphaFoldDB" id="W4KHY3"/>